<dbReference type="RefSeq" id="WP_253241534.1">
    <property type="nucleotide sequence ID" value="NZ_JAMYJR010000038.1"/>
</dbReference>
<proteinExistence type="predicted"/>
<accession>A0ABT1DZY1</accession>
<sequence length="66" mass="7428">MSRWAYFLLNAFAAMADAEYTHPHARPDEPQAEPALDLGDRASVRAAFRSIVEREWGPRALEEGGR</sequence>
<dbReference type="EMBL" id="JAMYJR010000038">
    <property type="protein sequence ID" value="MCO8275470.1"/>
    <property type="molecule type" value="Genomic_DNA"/>
</dbReference>
<comment type="caution">
    <text evidence="1">The sequence shown here is derived from an EMBL/GenBank/DDBJ whole genome shotgun (WGS) entry which is preliminary data.</text>
</comment>
<dbReference type="Proteomes" id="UP001523369">
    <property type="component" value="Unassembled WGS sequence"/>
</dbReference>
<gene>
    <name evidence="1" type="ORF">M1L60_33295</name>
</gene>
<protein>
    <submittedName>
        <fullName evidence="1">Uncharacterized protein</fullName>
    </submittedName>
</protein>
<reference evidence="1 2" key="1">
    <citation type="submission" date="2022-06" db="EMBL/GenBank/DDBJ databases">
        <title>New Species of the Genus Actinoplanes, ActinopZanes ferrugineus.</title>
        <authorList>
            <person name="Ding P."/>
        </authorList>
    </citation>
    <scope>NUCLEOTIDE SEQUENCE [LARGE SCALE GENOMIC DNA]</scope>
    <source>
        <strain evidence="1 2">TRM88003</strain>
    </source>
</reference>
<organism evidence="1 2">
    <name type="scientific">Paractinoplanes aksuensis</name>
    <dbReference type="NCBI Taxonomy" id="2939490"/>
    <lineage>
        <taxon>Bacteria</taxon>
        <taxon>Bacillati</taxon>
        <taxon>Actinomycetota</taxon>
        <taxon>Actinomycetes</taxon>
        <taxon>Micromonosporales</taxon>
        <taxon>Micromonosporaceae</taxon>
        <taxon>Paractinoplanes</taxon>
    </lineage>
</organism>
<keyword evidence="2" id="KW-1185">Reference proteome</keyword>
<evidence type="ECO:0000313" key="2">
    <source>
        <dbReference type="Proteomes" id="UP001523369"/>
    </source>
</evidence>
<evidence type="ECO:0000313" key="1">
    <source>
        <dbReference type="EMBL" id="MCO8275470.1"/>
    </source>
</evidence>
<name>A0ABT1DZY1_9ACTN</name>